<reference evidence="1" key="1">
    <citation type="submission" date="2019-08" db="EMBL/GenBank/DDBJ databases">
        <authorList>
            <person name="Kucharzyk K."/>
            <person name="Murdoch R.W."/>
            <person name="Higgins S."/>
            <person name="Loffler F."/>
        </authorList>
    </citation>
    <scope>NUCLEOTIDE SEQUENCE</scope>
</reference>
<protein>
    <recommendedName>
        <fullName evidence="2">DNA polymerase III tau subunit domain-containing protein</fullName>
    </recommendedName>
</protein>
<evidence type="ECO:0008006" key="2">
    <source>
        <dbReference type="Google" id="ProtNLM"/>
    </source>
</evidence>
<proteinExistence type="predicted"/>
<sequence length="173" mass="19729">MNTPTKQTIKKEEVGSEIKRLTKPVSISISPILNTKKAETVKTETNIQTSEQQNESYSGVAFEKAWKDFAQTVPEIVSVVSYINNTLPEKIDDHTYELTFSNVFQEGEFKKLLSELCFSIRKTLKNSSINFVTKVVETIEKDTNSNPEEILKRMTEQNPALQLLKKNLNLELD</sequence>
<dbReference type="EMBL" id="VSSQ01033128">
    <property type="protein sequence ID" value="MPM84631.1"/>
    <property type="molecule type" value="Genomic_DNA"/>
</dbReference>
<name>A0A645D5W1_9ZZZZ</name>
<comment type="caution">
    <text evidence="1">The sequence shown here is derived from an EMBL/GenBank/DDBJ whole genome shotgun (WGS) entry which is preliminary data.</text>
</comment>
<accession>A0A645D5W1</accession>
<evidence type="ECO:0000313" key="1">
    <source>
        <dbReference type="EMBL" id="MPM84631.1"/>
    </source>
</evidence>
<dbReference type="AlphaFoldDB" id="A0A645D5W1"/>
<organism evidence="1">
    <name type="scientific">bioreactor metagenome</name>
    <dbReference type="NCBI Taxonomy" id="1076179"/>
    <lineage>
        <taxon>unclassified sequences</taxon>
        <taxon>metagenomes</taxon>
        <taxon>ecological metagenomes</taxon>
    </lineage>
</organism>
<gene>
    <name evidence="1" type="ORF">SDC9_131704</name>
</gene>